<keyword evidence="2" id="KW-0238">DNA-binding</keyword>
<dbReference type="Proteomes" id="UP000681526">
    <property type="component" value="Unassembled WGS sequence"/>
</dbReference>
<evidence type="ECO:0000313" key="6">
    <source>
        <dbReference type="Proteomes" id="UP000681526"/>
    </source>
</evidence>
<evidence type="ECO:0000259" key="4">
    <source>
        <dbReference type="PROSITE" id="PS50949"/>
    </source>
</evidence>
<proteinExistence type="predicted"/>
<dbReference type="InterPro" id="IPR036388">
    <property type="entry name" value="WH-like_DNA-bd_sf"/>
</dbReference>
<evidence type="ECO:0000256" key="1">
    <source>
        <dbReference type="ARBA" id="ARBA00023015"/>
    </source>
</evidence>
<dbReference type="InterPro" id="IPR000524">
    <property type="entry name" value="Tscrpt_reg_HTH_GntR"/>
</dbReference>
<name>A0ABM8V261_THEXY</name>
<evidence type="ECO:0000256" key="3">
    <source>
        <dbReference type="ARBA" id="ARBA00023163"/>
    </source>
</evidence>
<comment type="caution">
    <text evidence="5">The sequence shown here is derived from an EMBL/GenBank/DDBJ whole genome shotgun (WGS) entry which is preliminary data.</text>
</comment>
<dbReference type="SUPFAM" id="SSF46785">
    <property type="entry name" value="Winged helix' DNA-binding domain"/>
    <property type="match status" value="1"/>
</dbReference>
<accession>A0ABM8V261</accession>
<evidence type="ECO:0000256" key="2">
    <source>
        <dbReference type="ARBA" id="ARBA00023125"/>
    </source>
</evidence>
<keyword evidence="3" id="KW-0804">Transcription</keyword>
<dbReference type="PANTHER" id="PTHR38445:SF12">
    <property type="entry name" value="GNTR-FAMILY TRANSCRIPTIONAL REGULATOR"/>
    <property type="match status" value="1"/>
</dbReference>
<evidence type="ECO:0000313" key="5">
    <source>
        <dbReference type="EMBL" id="CAG5082508.1"/>
    </source>
</evidence>
<organism evidence="5 6">
    <name type="scientific">Thermobacillus xylanilyticus</name>
    <dbReference type="NCBI Taxonomy" id="76633"/>
    <lineage>
        <taxon>Bacteria</taxon>
        <taxon>Bacillati</taxon>
        <taxon>Bacillota</taxon>
        <taxon>Bacilli</taxon>
        <taxon>Bacillales</taxon>
        <taxon>Paenibacillaceae</taxon>
        <taxon>Thermobacillus</taxon>
    </lineage>
</organism>
<dbReference type="RefSeq" id="WP_015256120.1">
    <property type="nucleotide sequence ID" value="NZ_CAJRAY010000026.1"/>
</dbReference>
<dbReference type="Pfam" id="PF00392">
    <property type="entry name" value="GntR"/>
    <property type="match status" value="1"/>
</dbReference>
<dbReference type="EMBL" id="CAJRAY010000026">
    <property type="protein sequence ID" value="CAG5082508.1"/>
    <property type="molecule type" value="Genomic_DNA"/>
</dbReference>
<keyword evidence="1" id="KW-0805">Transcription regulation</keyword>
<sequence length="129" mass="14749">MLIQIDYQSDVPIYVQLTNQIIEGMASGELKPGEPLPSVRALAADLGINLHTVNKAYTHLKQEGFIQVHRQRGALVRPDPMPPADEAFRSRLESQMRPIVAEAVCRRMDEADFLDMCRRIYRHFTKEES</sequence>
<gene>
    <name evidence="5" type="primary">txxe 907</name>
    <name evidence="5" type="ORF">TXXE_06025</name>
</gene>
<dbReference type="PROSITE" id="PS50949">
    <property type="entry name" value="HTH_GNTR"/>
    <property type="match status" value="1"/>
</dbReference>
<dbReference type="InterPro" id="IPR036390">
    <property type="entry name" value="WH_DNA-bd_sf"/>
</dbReference>
<dbReference type="SMART" id="SM00345">
    <property type="entry name" value="HTH_GNTR"/>
    <property type="match status" value="1"/>
</dbReference>
<dbReference type="CDD" id="cd07377">
    <property type="entry name" value="WHTH_GntR"/>
    <property type="match status" value="1"/>
</dbReference>
<keyword evidence="6" id="KW-1185">Reference proteome</keyword>
<dbReference type="Gene3D" id="1.10.10.10">
    <property type="entry name" value="Winged helix-like DNA-binding domain superfamily/Winged helix DNA-binding domain"/>
    <property type="match status" value="1"/>
</dbReference>
<feature type="domain" description="HTH gntR-type" evidence="4">
    <location>
        <begin position="11"/>
        <end position="79"/>
    </location>
</feature>
<reference evidence="5 6" key="1">
    <citation type="submission" date="2021-04" db="EMBL/GenBank/DDBJ databases">
        <authorList>
            <person name="Rakotoarivonina H."/>
        </authorList>
    </citation>
    <scope>NUCLEOTIDE SEQUENCE [LARGE SCALE GENOMIC DNA]</scope>
    <source>
        <strain evidence="5 6">XE</strain>
    </source>
</reference>
<protein>
    <submittedName>
        <fullName evidence="5">Transcriptional regulator, GntR family</fullName>
    </submittedName>
</protein>
<dbReference type="PANTHER" id="PTHR38445">
    <property type="entry name" value="HTH-TYPE TRANSCRIPTIONAL REPRESSOR YTRA"/>
    <property type="match status" value="1"/>
</dbReference>